<gene>
    <name evidence="2" type="ORF">B0H16DRAFT_1458780</name>
</gene>
<protein>
    <submittedName>
        <fullName evidence="2">Uncharacterized protein</fullName>
    </submittedName>
</protein>
<sequence>MRDRVVTRGRKSKAGKQEGRDRFALLGSEVRAPRSKRKSIPALRCGFLDKITDPEFLKVLCARWFAFYRAIKNGSRRPSAPANGWKGSTFLRGDLASVEVLGHSSQGASAAGEYFDGSATVHALEGERANRYAKGGFTGDGNRVWGSSRTQWAVERGRMRGAMRWCSTLDFRERPSEQPKRSETSTNRRRSASAEENYHPTGTAAKIRVVVLLQPTRSFQTPVKHRAVKETIASRTFVVATQEAPEDRDRAEAKEVVSAPRAKVEFLVFVTWGGVGPGMEGKPSKAARVEWDQYQCSTAPILWLRLALDAS</sequence>
<organism evidence="2 3">
    <name type="scientific">Mycena metata</name>
    <dbReference type="NCBI Taxonomy" id="1033252"/>
    <lineage>
        <taxon>Eukaryota</taxon>
        <taxon>Fungi</taxon>
        <taxon>Dikarya</taxon>
        <taxon>Basidiomycota</taxon>
        <taxon>Agaricomycotina</taxon>
        <taxon>Agaricomycetes</taxon>
        <taxon>Agaricomycetidae</taxon>
        <taxon>Agaricales</taxon>
        <taxon>Marasmiineae</taxon>
        <taxon>Mycenaceae</taxon>
        <taxon>Mycena</taxon>
    </lineage>
</organism>
<feature type="region of interest" description="Disordered" evidence="1">
    <location>
        <begin position="1"/>
        <end position="21"/>
    </location>
</feature>
<feature type="compositionally biased region" description="Basic and acidic residues" evidence="1">
    <location>
        <begin position="170"/>
        <end position="183"/>
    </location>
</feature>
<evidence type="ECO:0000313" key="2">
    <source>
        <dbReference type="EMBL" id="KAJ7755242.1"/>
    </source>
</evidence>
<evidence type="ECO:0000313" key="3">
    <source>
        <dbReference type="Proteomes" id="UP001215598"/>
    </source>
</evidence>
<dbReference type="Proteomes" id="UP001215598">
    <property type="component" value="Unassembled WGS sequence"/>
</dbReference>
<dbReference type="EMBL" id="JARKIB010000050">
    <property type="protein sequence ID" value="KAJ7755242.1"/>
    <property type="molecule type" value="Genomic_DNA"/>
</dbReference>
<reference evidence="2" key="1">
    <citation type="submission" date="2023-03" db="EMBL/GenBank/DDBJ databases">
        <title>Massive genome expansion in bonnet fungi (Mycena s.s.) driven by repeated elements and novel gene families across ecological guilds.</title>
        <authorList>
            <consortium name="Lawrence Berkeley National Laboratory"/>
            <person name="Harder C.B."/>
            <person name="Miyauchi S."/>
            <person name="Viragh M."/>
            <person name="Kuo A."/>
            <person name="Thoen E."/>
            <person name="Andreopoulos B."/>
            <person name="Lu D."/>
            <person name="Skrede I."/>
            <person name="Drula E."/>
            <person name="Henrissat B."/>
            <person name="Morin E."/>
            <person name="Kohler A."/>
            <person name="Barry K."/>
            <person name="LaButti K."/>
            <person name="Morin E."/>
            <person name="Salamov A."/>
            <person name="Lipzen A."/>
            <person name="Mereny Z."/>
            <person name="Hegedus B."/>
            <person name="Baldrian P."/>
            <person name="Stursova M."/>
            <person name="Weitz H."/>
            <person name="Taylor A."/>
            <person name="Grigoriev I.V."/>
            <person name="Nagy L.G."/>
            <person name="Martin F."/>
            <person name="Kauserud H."/>
        </authorList>
    </citation>
    <scope>NUCLEOTIDE SEQUENCE</scope>
    <source>
        <strain evidence="2">CBHHK182m</strain>
    </source>
</reference>
<evidence type="ECO:0000256" key="1">
    <source>
        <dbReference type="SAM" id="MobiDB-lite"/>
    </source>
</evidence>
<comment type="caution">
    <text evidence="2">The sequence shown here is derived from an EMBL/GenBank/DDBJ whole genome shotgun (WGS) entry which is preliminary data.</text>
</comment>
<keyword evidence="3" id="KW-1185">Reference proteome</keyword>
<dbReference type="AlphaFoldDB" id="A0AAD7NCM6"/>
<accession>A0AAD7NCM6</accession>
<feature type="region of interest" description="Disordered" evidence="1">
    <location>
        <begin position="170"/>
        <end position="200"/>
    </location>
</feature>
<name>A0AAD7NCM6_9AGAR</name>
<proteinExistence type="predicted"/>